<dbReference type="EMBL" id="JBHTCS010000026">
    <property type="protein sequence ID" value="MFC7450561.1"/>
    <property type="molecule type" value="Genomic_DNA"/>
</dbReference>
<comment type="caution">
    <text evidence="1">The sequence shown here is derived from an EMBL/GenBank/DDBJ whole genome shotgun (WGS) entry which is preliminary data.</text>
</comment>
<dbReference type="RefSeq" id="WP_378408615.1">
    <property type="nucleotide sequence ID" value="NZ_JBHTCS010000026.1"/>
</dbReference>
<proteinExistence type="predicted"/>
<evidence type="ECO:0000313" key="2">
    <source>
        <dbReference type="Proteomes" id="UP001596484"/>
    </source>
</evidence>
<reference evidence="2" key="1">
    <citation type="journal article" date="2019" name="Int. J. Syst. Evol. Microbiol.">
        <title>The Global Catalogue of Microorganisms (GCM) 10K type strain sequencing project: providing services to taxonomists for standard genome sequencing and annotation.</title>
        <authorList>
            <consortium name="The Broad Institute Genomics Platform"/>
            <consortium name="The Broad Institute Genome Sequencing Center for Infectious Disease"/>
            <person name="Wu L."/>
            <person name="Ma J."/>
        </authorList>
    </citation>
    <scope>NUCLEOTIDE SEQUENCE [LARGE SCALE GENOMIC DNA]</scope>
    <source>
        <strain evidence="2">ICMP 19430</strain>
    </source>
</reference>
<protein>
    <submittedName>
        <fullName evidence="1">Uncharacterized protein</fullName>
    </submittedName>
</protein>
<gene>
    <name evidence="1" type="ORF">ACFQS9_21925</name>
</gene>
<dbReference type="Proteomes" id="UP001596484">
    <property type="component" value="Unassembled WGS sequence"/>
</dbReference>
<name>A0ABW2S490_9NOCA</name>
<evidence type="ECO:0000313" key="1">
    <source>
        <dbReference type="EMBL" id="MFC7450561.1"/>
    </source>
</evidence>
<organism evidence="1 2">
    <name type="scientific">Rhodococcus daqingensis</name>
    <dbReference type="NCBI Taxonomy" id="2479363"/>
    <lineage>
        <taxon>Bacteria</taxon>
        <taxon>Bacillati</taxon>
        <taxon>Actinomycetota</taxon>
        <taxon>Actinomycetes</taxon>
        <taxon>Mycobacteriales</taxon>
        <taxon>Nocardiaceae</taxon>
        <taxon>Rhodococcus</taxon>
    </lineage>
</organism>
<keyword evidence="2" id="KW-1185">Reference proteome</keyword>
<accession>A0ABW2S490</accession>
<sequence length="121" mass="13300">MAESPEIFELDDPTVVELGRFLRRARLSNGGETGIPEGHSELLAQACLNWLNNLVYDDGEWVTRAAIEATPELGAVEVTVIGDNEAIKMRHAPTGITVVHLTHELAWAELKQKVREVSVDA</sequence>